<evidence type="ECO:0000313" key="2">
    <source>
        <dbReference type="Proteomes" id="UP000467841"/>
    </source>
</evidence>
<evidence type="ECO:0000313" key="1">
    <source>
        <dbReference type="EMBL" id="CAA7054884.1"/>
    </source>
</evidence>
<organism evidence="1 2">
    <name type="scientific">Microthlaspi erraticum</name>
    <dbReference type="NCBI Taxonomy" id="1685480"/>
    <lineage>
        <taxon>Eukaryota</taxon>
        <taxon>Viridiplantae</taxon>
        <taxon>Streptophyta</taxon>
        <taxon>Embryophyta</taxon>
        <taxon>Tracheophyta</taxon>
        <taxon>Spermatophyta</taxon>
        <taxon>Magnoliopsida</taxon>
        <taxon>eudicotyledons</taxon>
        <taxon>Gunneridae</taxon>
        <taxon>Pentapetalae</taxon>
        <taxon>rosids</taxon>
        <taxon>malvids</taxon>
        <taxon>Brassicales</taxon>
        <taxon>Brassicaceae</taxon>
        <taxon>Coluteocarpeae</taxon>
        <taxon>Microthlaspi</taxon>
    </lineage>
</organism>
<reference evidence="1" key="1">
    <citation type="submission" date="2020-01" db="EMBL/GenBank/DDBJ databases">
        <authorList>
            <person name="Mishra B."/>
        </authorList>
    </citation>
    <scope>NUCLEOTIDE SEQUENCE [LARGE SCALE GENOMIC DNA]</scope>
</reference>
<proteinExistence type="predicted"/>
<gene>
    <name evidence="1" type="ORF">MERR_LOCUS42120</name>
</gene>
<dbReference type="Proteomes" id="UP000467841">
    <property type="component" value="Unassembled WGS sequence"/>
</dbReference>
<comment type="caution">
    <text evidence="1">The sequence shown here is derived from an EMBL/GenBank/DDBJ whole genome shotgun (WGS) entry which is preliminary data.</text>
</comment>
<keyword evidence="2" id="KW-1185">Reference proteome</keyword>
<name>A0A6D2KD00_9BRAS</name>
<sequence length="218" mass="25509">MSLLLLCSVAEQKHQTSLLPLAFAFIKHSSSSYLRFMISPIYGYLGRIHHLQSYITLNLQSQQIYARDVIDEFIDIRRPTIDRENLIQSRSDRWPLVSFSVRPSSKSFCRIMTRSGDIVAIYFLFRDSLHAKRFGSKASLRLFALKIQRRIVSPKHQKTRQFLHRYYVEMMGLENRVLCYSLLKISLLNSRTYVQRRTILCFSGLACGRAFYQIELGV</sequence>
<protein>
    <submittedName>
        <fullName evidence="1">Uncharacterized protein</fullName>
    </submittedName>
</protein>
<accession>A0A6D2KD00</accession>
<dbReference type="EMBL" id="CACVBM020001595">
    <property type="protein sequence ID" value="CAA7054884.1"/>
    <property type="molecule type" value="Genomic_DNA"/>
</dbReference>
<dbReference type="AlphaFoldDB" id="A0A6D2KD00"/>